<evidence type="ECO:0000256" key="1">
    <source>
        <dbReference type="SAM" id="Phobius"/>
    </source>
</evidence>
<feature type="transmembrane region" description="Helical" evidence="1">
    <location>
        <begin position="85"/>
        <end position="109"/>
    </location>
</feature>
<organism evidence="2 3">
    <name type="scientific">Bombilactobacillus apium</name>
    <dbReference type="NCBI Taxonomy" id="2675299"/>
    <lineage>
        <taxon>Bacteria</taxon>
        <taxon>Bacillati</taxon>
        <taxon>Bacillota</taxon>
        <taxon>Bacilli</taxon>
        <taxon>Lactobacillales</taxon>
        <taxon>Lactobacillaceae</taxon>
        <taxon>Bombilactobacillus</taxon>
    </lineage>
</organism>
<feature type="transmembrane region" description="Helical" evidence="1">
    <location>
        <begin position="163"/>
        <end position="190"/>
    </location>
</feature>
<comment type="caution">
    <text evidence="2">The sequence shown here is derived from an EMBL/GenBank/DDBJ whole genome shotgun (WGS) entry which is preliminary data.</text>
</comment>
<evidence type="ECO:0000313" key="3">
    <source>
        <dbReference type="Proteomes" id="UP000563523"/>
    </source>
</evidence>
<sequence>MKKARPYRLAIRALLIALVLVQSAVPFLGFIPLGVINITIVHLTVIVAAVVLGPNDGALLGLIWGLGIWFRSLAAPTSLLDTLVFINPVISVFPRILVGYLAGWVNRVIKEHFSWPPSIRLMLAAAVGSLLDTTVVLALMRLLAPGGLMRAYHVSADLLNQVLLTIVATNGLAELLLAVILVPMISLALLRANKFLDN</sequence>
<dbReference type="GO" id="GO:0022857">
    <property type="term" value="F:transmembrane transporter activity"/>
    <property type="evidence" value="ECO:0007669"/>
    <property type="project" value="InterPro"/>
</dbReference>
<keyword evidence="1" id="KW-1133">Transmembrane helix</keyword>
<dbReference type="RefSeq" id="WP_176942807.1">
    <property type="nucleotide sequence ID" value="NZ_JABZEC010000004.1"/>
</dbReference>
<keyword evidence="3" id="KW-1185">Reference proteome</keyword>
<dbReference type="EMBL" id="JABZEC010000004">
    <property type="protein sequence ID" value="NVY96649.1"/>
    <property type="molecule type" value="Genomic_DNA"/>
</dbReference>
<dbReference type="Gene3D" id="1.10.1760.20">
    <property type="match status" value="1"/>
</dbReference>
<dbReference type="Proteomes" id="UP000563523">
    <property type="component" value="Unassembled WGS sequence"/>
</dbReference>
<name>A0A850R0P9_9LACO</name>
<keyword evidence="1" id="KW-0812">Transmembrane</keyword>
<reference evidence="2 3" key="1">
    <citation type="submission" date="2020-06" db="EMBL/GenBank/DDBJ databases">
        <authorList>
            <person name="Kang J."/>
        </authorList>
    </citation>
    <scope>NUCLEOTIDE SEQUENCE [LARGE SCALE GENOMIC DNA]</scope>
    <source>
        <strain evidence="2 3">DCY120</strain>
    </source>
</reference>
<feature type="transmembrane region" description="Helical" evidence="1">
    <location>
        <begin position="59"/>
        <end position="79"/>
    </location>
</feature>
<evidence type="ECO:0000313" key="2">
    <source>
        <dbReference type="EMBL" id="NVY96649.1"/>
    </source>
</evidence>
<proteinExistence type="predicted"/>
<feature type="transmembrane region" description="Helical" evidence="1">
    <location>
        <begin position="121"/>
        <end position="143"/>
    </location>
</feature>
<protein>
    <submittedName>
        <fullName evidence="2">ECF transporter S component</fullName>
    </submittedName>
</protein>
<gene>
    <name evidence="2" type="ORF">HU830_05670</name>
</gene>
<dbReference type="AlphaFoldDB" id="A0A850R0P9"/>
<keyword evidence="1" id="KW-0472">Membrane</keyword>
<accession>A0A850R0P9</accession>
<dbReference type="Pfam" id="PF12822">
    <property type="entry name" value="ECF_trnsprt"/>
    <property type="match status" value="1"/>
</dbReference>
<dbReference type="InterPro" id="IPR024529">
    <property type="entry name" value="ECF_trnsprt_substrate-spec"/>
</dbReference>